<gene>
    <name evidence="2" type="ORF">ACFQMH_14040</name>
</gene>
<comment type="caution">
    <text evidence="2">The sequence shown here is derived from an EMBL/GenBank/DDBJ whole genome shotgun (WGS) entry which is preliminary data.</text>
</comment>
<keyword evidence="3" id="KW-1185">Reference proteome</keyword>
<dbReference type="RefSeq" id="WP_189876200.1">
    <property type="nucleotide sequence ID" value="NZ_BMWA01000019.1"/>
</dbReference>
<name>A0ABW2E2F9_9ACTN</name>
<evidence type="ECO:0000313" key="3">
    <source>
        <dbReference type="Proteomes" id="UP001596409"/>
    </source>
</evidence>
<evidence type="ECO:0000256" key="1">
    <source>
        <dbReference type="SAM" id="Phobius"/>
    </source>
</evidence>
<keyword evidence="1" id="KW-1133">Transmembrane helix</keyword>
<proteinExistence type="predicted"/>
<keyword evidence="1" id="KW-0812">Transmembrane</keyword>
<sequence length="136" mass="14383">MSLTCAAIGLRGVDLLGKVGLAAGAVSSCLLVWWSARFWYAAFCEGRRDTPVEEPDAWPWCLPGVLIGVALVVTGVRALARGDSSGWFSLGFALVFGVPSALGLLVGVGMRRVAQAPVPQPVEPPRPRRDWGPIGK</sequence>
<reference evidence="3" key="1">
    <citation type="journal article" date="2019" name="Int. J. Syst. Evol. Microbiol.">
        <title>The Global Catalogue of Microorganisms (GCM) 10K type strain sequencing project: providing services to taxonomists for standard genome sequencing and annotation.</title>
        <authorList>
            <consortium name="The Broad Institute Genomics Platform"/>
            <consortium name="The Broad Institute Genome Sequencing Center for Infectious Disease"/>
            <person name="Wu L."/>
            <person name="Ma J."/>
        </authorList>
    </citation>
    <scope>NUCLEOTIDE SEQUENCE [LARGE SCALE GENOMIC DNA]</scope>
    <source>
        <strain evidence="3">JCM 4855</strain>
    </source>
</reference>
<evidence type="ECO:0000313" key="2">
    <source>
        <dbReference type="EMBL" id="MFC7012815.1"/>
    </source>
</evidence>
<feature type="transmembrane region" description="Helical" evidence="1">
    <location>
        <begin position="60"/>
        <end position="80"/>
    </location>
</feature>
<feature type="transmembrane region" description="Helical" evidence="1">
    <location>
        <begin position="20"/>
        <end position="40"/>
    </location>
</feature>
<protein>
    <recommendedName>
        <fullName evidence="4">Integral membrane protein</fullName>
    </recommendedName>
</protein>
<keyword evidence="1" id="KW-0472">Membrane</keyword>
<organism evidence="2 3">
    <name type="scientific">Streptomyces viridiviolaceus</name>
    <dbReference type="NCBI Taxonomy" id="68282"/>
    <lineage>
        <taxon>Bacteria</taxon>
        <taxon>Bacillati</taxon>
        <taxon>Actinomycetota</taxon>
        <taxon>Actinomycetes</taxon>
        <taxon>Kitasatosporales</taxon>
        <taxon>Streptomycetaceae</taxon>
        <taxon>Streptomyces</taxon>
    </lineage>
</organism>
<dbReference type="Proteomes" id="UP001596409">
    <property type="component" value="Unassembled WGS sequence"/>
</dbReference>
<feature type="transmembrane region" description="Helical" evidence="1">
    <location>
        <begin position="86"/>
        <end position="108"/>
    </location>
</feature>
<evidence type="ECO:0008006" key="4">
    <source>
        <dbReference type="Google" id="ProtNLM"/>
    </source>
</evidence>
<dbReference type="EMBL" id="JBHSYM010000026">
    <property type="protein sequence ID" value="MFC7012815.1"/>
    <property type="molecule type" value="Genomic_DNA"/>
</dbReference>
<accession>A0ABW2E2F9</accession>